<feature type="domain" description="F-box" evidence="1">
    <location>
        <begin position="15"/>
        <end position="66"/>
    </location>
</feature>
<dbReference type="Gene3D" id="1.20.1280.50">
    <property type="match status" value="1"/>
</dbReference>
<keyword evidence="3" id="KW-1185">Reference proteome</keyword>
<dbReference type="HOGENOM" id="CLU_1182653_0_0_1"/>
<gene>
    <name evidence="2" type="ORF">JAAARDRAFT_63459</name>
</gene>
<protein>
    <recommendedName>
        <fullName evidence="1">F-box domain-containing protein</fullName>
    </recommendedName>
</protein>
<evidence type="ECO:0000259" key="1">
    <source>
        <dbReference type="Pfam" id="PF12937"/>
    </source>
</evidence>
<accession>A0A067PHQ3</accession>
<sequence length="253" mass="28163">MNTPLNPSSLNITENVPDEILSGVFWQLTQMPPYTAERSLSSVLRVCRRWNVVAKSTPDLWTTVTIASGGASRVEALLSRSKDVTVDVIIGQDIRCDEEISMITALMREHLHRIRNLSLVDIPPHLALRILAQLSIAAPRLELLAIINTGLSMDAERFLIPSSFLVEGASQIKHLVSDYFSIYWSSPLFHDLSTLRLDLEHPDAAPSSDLFLSVLESCPRLEQLQLYHAGPVLPRTLRDPDHHAECASPPCDT</sequence>
<reference evidence="3" key="1">
    <citation type="journal article" date="2014" name="Proc. Natl. Acad. Sci. U.S.A.">
        <title>Extensive sampling of basidiomycete genomes demonstrates inadequacy of the white-rot/brown-rot paradigm for wood decay fungi.</title>
        <authorList>
            <person name="Riley R."/>
            <person name="Salamov A.A."/>
            <person name="Brown D.W."/>
            <person name="Nagy L.G."/>
            <person name="Floudas D."/>
            <person name="Held B.W."/>
            <person name="Levasseur A."/>
            <person name="Lombard V."/>
            <person name="Morin E."/>
            <person name="Otillar R."/>
            <person name="Lindquist E.A."/>
            <person name="Sun H."/>
            <person name="LaButti K.M."/>
            <person name="Schmutz J."/>
            <person name="Jabbour D."/>
            <person name="Luo H."/>
            <person name="Baker S.E."/>
            <person name="Pisabarro A.G."/>
            <person name="Walton J.D."/>
            <person name="Blanchette R.A."/>
            <person name="Henrissat B."/>
            <person name="Martin F."/>
            <person name="Cullen D."/>
            <person name="Hibbett D.S."/>
            <person name="Grigoriev I.V."/>
        </authorList>
    </citation>
    <scope>NUCLEOTIDE SEQUENCE [LARGE SCALE GENOMIC DNA]</scope>
    <source>
        <strain evidence="3">MUCL 33604</strain>
    </source>
</reference>
<dbReference type="SUPFAM" id="SSF81383">
    <property type="entry name" value="F-box domain"/>
    <property type="match status" value="1"/>
</dbReference>
<proteinExistence type="predicted"/>
<organism evidence="2 3">
    <name type="scientific">Jaapia argillacea MUCL 33604</name>
    <dbReference type="NCBI Taxonomy" id="933084"/>
    <lineage>
        <taxon>Eukaryota</taxon>
        <taxon>Fungi</taxon>
        <taxon>Dikarya</taxon>
        <taxon>Basidiomycota</taxon>
        <taxon>Agaricomycotina</taxon>
        <taxon>Agaricomycetes</taxon>
        <taxon>Agaricomycetidae</taxon>
        <taxon>Jaapiales</taxon>
        <taxon>Jaapiaceae</taxon>
        <taxon>Jaapia</taxon>
    </lineage>
</organism>
<dbReference type="OrthoDB" id="2800666at2759"/>
<dbReference type="Proteomes" id="UP000027265">
    <property type="component" value="Unassembled WGS sequence"/>
</dbReference>
<dbReference type="InterPro" id="IPR036047">
    <property type="entry name" value="F-box-like_dom_sf"/>
</dbReference>
<dbReference type="EMBL" id="KL197769">
    <property type="protein sequence ID" value="KDQ49981.1"/>
    <property type="molecule type" value="Genomic_DNA"/>
</dbReference>
<dbReference type="InParanoid" id="A0A067PHQ3"/>
<name>A0A067PHQ3_9AGAM</name>
<dbReference type="STRING" id="933084.A0A067PHQ3"/>
<evidence type="ECO:0000313" key="3">
    <source>
        <dbReference type="Proteomes" id="UP000027265"/>
    </source>
</evidence>
<evidence type="ECO:0000313" key="2">
    <source>
        <dbReference type="EMBL" id="KDQ49981.1"/>
    </source>
</evidence>
<dbReference type="Pfam" id="PF12937">
    <property type="entry name" value="F-box-like"/>
    <property type="match status" value="1"/>
</dbReference>
<dbReference type="InterPro" id="IPR001810">
    <property type="entry name" value="F-box_dom"/>
</dbReference>
<dbReference type="AlphaFoldDB" id="A0A067PHQ3"/>